<feature type="region of interest" description="Disordered" evidence="1">
    <location>
        <begin position="58"/>
        <end position="115"/>
    </location>
</feature>
<evidence type="ECO:0000313" key="2">
    <source>
        <dbReference type="EMBL" id="KAF6750006.1"/>
    </source>
</evidence>
<dbReference type="AlphaFoldDB" id="A0A8H6M2M6"/>
<accession>A0A8H6M2M6</accession>
<gene>
    <name evidence="2" type="ORF">DFP72DRAFT_1139990</name>
</gene>
<proteinExistence type="predicted"/>
<name>A0A8H6M2M6_9AGAR</name>
<protein>
    <submittedName>
        <fullName evidence="2">Uncharacterized protein</fullName>
    </submittedName>
</protein>
<comment type="caution">
    <text evidence="2">The sequence shown here is derived from an EMBL/GenBank/DDBJ whole genome shotgun (WGS) entry which is preliminary data.</text>
</comment>
<evidence type="ECO:0000313" key="3">
    <source>
        <dbReference type="Proteomes" id="UP000521943"/>
    </source>
</evidence>
<organism evidence="2 3">
    <name type="scientific">Ephemerocybe angulata</name>
    <dbReference type="NCBI Taxonomy" id="980116"/>
    <lineage>
        <taxon>Eukaryota</taxon>
        <taxon>Fungi</taxon>
        <taxon>Dikarya</taxon>
        <taxon>Basidiomycota</taxon>
        <taxon>Agaricomycotina</taxon>
        <taxon>Agaricomycetes</taxon>
        <taxon>Agaricomycetidae</taxon>
        <taxon>Agaricales</taxon>
        <taxon>Agaricineae</taxon>
        <taxon>Psathyrellaceae</taxon>
        <taxon>Ephemerocybe</taxon>
    </lineage>
</organism>
<sequence length="162" mass="17841">MLPFAQLTVRNTPSVADSQTRTANKEATEPERLVIRSNIMLKRGGIIPCCLPPPCRRPQSPIAQHPSRRPQRRISSATCRARWPRPRSARSARTAAPPGLRTSDARLGSPSSIPSSPTFIHPFSAILERDIESLLLPPSPPNSANRPLDPRRIPRNRGAAQL</sequence>
<reference evidence="2 3" key="1">
    <citation type="submission" date="2020-07" db="EMBL/GenBank/DDBJ databases">
        <title>Comparative genomics of pyrophilous fungi reveals a link between fire events and developmental genes.</title>
        <authorList>
            <consortium name="DOE Joint Genome Institute"/>
            <person name="Steindorff A.S."/>
            <person name="Carver A."/>
            <person name="Calhoun S."/>
            <person name="Stillman K."/>
            <person name="Liu H."/>
            <person name="Lipzen A."/>
            <person name="Pangilinan J."/>
            <person name="Labutti K."/>
            <person name="Bruns T.D."/>
            <person name="Grigoriev I.V."/>
        </authorList>
    </citation>
    <scope>NUCLEOTIDE SEQUENCE [LARGE SCALE GENOMIC DNA]</scope>
    <source>
        <strain evidence="2 3">CBS 144469</strain>
    </source>
</reference>
<keyword evidence="3" id="KW-1185">Reference proteome</keyword>
<dbReference type="EMBL" id="JACGCI010000059">
    <property type="protein sequence ID" value="KAF6750006.1"/>
    <property type="molecule type" value="Genomic_DNA"/>
</dbReference>
<evidence type="ECO:0000256" key="1">
    <source>
        <dbReference type="SAM" id="MobiDB-lite"/>
    </source>
</evidence>
<dbReference type="Proteomes" id="UP000521943">
    <property type="component" value="Unassembled WGS sequence"/>
</dbReference>
<feature type="region of interest" description="Disordered" evidence="1">
    <location>
        <begin position="134"/>
        <end position="162"/>
    </location>
</feature>